<evidence type="ECO:0000313" key="3">
    <source>
        <dbReference type="Proteomes" id="UP001596113"/>
    </source>
</evidence>
<proteinExistence type="predicted"/>
<sequence length="210" mass="23011">MKVIVFGATGGTGRQVVEQAIESGHEVTVVARNPEAVDIRNERLEVVRGDVLNLDSFSERIAGKDAVISALGVNHRKPTTVYSEGTANIVKAMQAAGVRRLIGLSSAGLDIPDDTPTMQKLVIKYVIQPMYKYAYEDMARMEEKLRKSGLVWTVIRPPRLTNGPKSGTYRTSINETLPKAQSIARADLADYMLKSVEDSSSYQAIVEISN</sequence>
<dbReference type="InterPro" id="IPR016040">
    <property type="entry name" value="NAD(P)-bd_dom"/>
</dbReference>
<dbReference type="EMBL" id="JBHSMI010000002">
    <property type="protein sequence ID" value="MFC5401356.1"/>
    <property type="molecule type" value="Genomic_DNA"/>
</dbReference>
<dbReference type="PANTHER" id="PTHR43355">
    <property type="entry name" value="FLAVIN REDUCTASE (NADPH)"/>
    <property type="match status" value="1"/>
</dbReference>
<accession>A0ABW0HM99</accession>
<evidence type="ECO:0000259" key="1">
    <source>
        <dbReference type="Pfam" id="PF13460"/>
    </source>
</evidence>
<dbReference type="InterPro" id="IPR051606">
    <property type="entry name" value="Polyketide_Oxido-like"/>
</dbReference>
<organism evidence="2 3">
    <name type="scientific">Cohnella soli</name>
    <dbReference type="NCBI Taxonomy" id="425005"/>
    <lineage>
        <taxon>Bacteria</taxon>
        <taxon>Bacillati</taxon>
        <taxon>Bacillota</taxon>
        <taxon>Bacilli</taxon>
        <taxon>Bacillales</taxon>
        <taxon>Paenibacillaceae</taxon>
        <taxon>Cohnella</taxon>
    </lineage>
</organism>
<dbReference type="RefSeq" id="WP_378128834.1">
    <property type="nucleotide sequence ID" value="NZ_JBHSMI010000002.1"/>
</dbReference>
<reference evidence="3" key="1">
    <citation type="journal article" date="2019" name="Int. J. Syst. Evol. Microbiol.">
        <title>The Global Catalogue of Microorganisms (GCM) 10K type strain sequencing project: providing services to taxonomists for standard genome sequencing and annotation.</title>
        <authorList>
            <consortium name="The Broad Institute Genomics Platform"/>
            <consortium name="The Broad Institute Genome Sequencing Center for Infectious Disease"/>
            <person name="Wu L."/>
            <person name="Ma J."/>
        </authorList>
    </citation>
    <scope>NUCLEOTIDE SEQUENCE [LARGE SCALE GENOMIC DNA]</scope>
    <source>
        <strain evidence="3">CGMCC 1.18575</strain>
    </source>
</reference>
<dbReference type="SUPFAM" id="SSF51735">
    <property type="entry name" value="NAD(P)-binding Rossmann-fold domains"/>
    <property type="match status" value="1"/>
</dbReference>
<keyword evidence="3" id="KW-1185">Reference proteome</keyword>
<comment type="caution">
    <text evidence="2">The sequence shown here is derived from an EMBL/GenBank/DDBJ whole genome shotgun (WGS) entry which is preliminary data.</text>
</comment>
<dbReference type="Proteomes" id="UP001596113">
    <property type="component" value="Unassembled WGS sequence"/>
</dbReference>
<feature type="domain" description="NAD(P)-binding" evidence="1">
    <location>
        <begin position="7"/>
        <end position="198"/>
    </location>
</feature>
<protein>
    <submittedName>
        <fullName evidence="2">NAD(P)-dependent oxidoreductase</fullName>
    </submittedName>
</protein>
<dbReference type="Pfam" id="PF13460">
    <property type="entry name" value="NAD_binding_10"/>
    <property type="match status" value="1"/>
</dbReference>
<dbReference type="Gene3D" id="3.40.50.720">
    <property type="entry name" value="NAD(P)-binding Rossmann-like Domain"/>
    <property type="match status" value="1"/>
</dbReference>
<dbReference type="InterPro" id="IPR036291">
    <property type="entry name" value="NAD(P)-bd_dom_sf"/>
</dbReference>
<gene>
    <name evidence="2" type="ORF">ACFPOF_01295</name>
</gene>
<evidence type="ECO:0000313" key="2">
    <source>
        <dbReference type="EMBL" id="MFC5401356.1"/>
    </source>
</evidence>
<name>A0ABW0HM99_9BACL</name>
<dbReference type="CDD" id="cd05244">
    <property type="entry name" value="BVR-B_like_SDR_a"/>
    <property type="match status" value="1"/>
</dbReference>
<dbReference type="PANTHER" id="PTHR43355:SF2">
    <property type="entry name" value="FLAVIN REDUCTASE (NADPH)"/>
    <property type="match status" value="1"/>
</dbReference>